<organism evidence="2 3">
    <name type="scientific">Comamonas jiangduensis</name>
    <dbReference type="NCBI Taxonomy" id="1194168"/>
    <lineage>
        <taxon>Bacteria</taxon>
        <taxon>Pseudomonadati</taxon>
        <taxon>Pseudomonadota</taxon>
        <taxon>Betaproteobacteria</taxon>
        <taxon>Burkholderiales</taxon>
        <taxon>Comamonadaceae</taxon>
        <taxon>Comamonas</taxon>
    </lineage>
</organism>
<keyword evidence="1" id="KW-0812">Transmembrane</keyword>
<dbReference type="RefSeq" id="WP_370890267.1">
    <property type="nucleotide sequence ID" value="NZ_JBGJLR010000002.1"/>
</dbReference>
<proteinExistence type="predicted"/>
<dbReference type="EMBL" id="JBGJLR010000002">
    <property type="protein sequence ID" value="MEZ2738254.1"/>
    <property type="molecule type" value="Genomic_DNA"/>
</dbReference>
<feature type="transmembrane region" description="Helical" evidence="1">
    <location>
        <begin position="60"/>
        <end position="81"/>
    </location>
</feature>
<keyword evidence="1" id="KW-0472">Membrane</keyword>
<evidence type="ECO:0008006" key="4">
    <source>
        <dbReference type="Google" id="ProtNLM"/>
    </source>
</evidence>
<dbReference type="Proteomes" id="UP001567350">
    <property type="component" value="Unassembled WGS sequence"/>
</dbReference>
<name>A0ABV4IBG7_9BURK</name>
<sequence length="212" mass="24050">MSPHPHLPLRDLLQQAQTADDIWLPDVLSMPVPRRWAWVSWLMLGWVPWLMVALELAPVLGVGGVLVLGLMGWVLCTCWGWRWVVGRSAVAQEDLPLEWDGWRVQVAQRAVWRQGAALPWQPPVSVPLTLEPAGLWSIGVLPGTSRDRSEPYIWWLELRHQSRGPVAHLCTVTSWTGARVVREDIDALVDTLVQRLGIRRSGSRLLPPKRRQ</sequence>
<evidence type="ECO:0000256" key="1">
    <source>
        <dbReference type="SAM" id="Phobius"/>
    </source>
</evidence>
<feature type="transmembrane region" description="Helical" evidence="1">
    <location>
        <begin position="36"/>
        <end position="54"/>
    </location>
</feature>
<protein>
    <recommendedName>
        <fullName evidence="4">DUF2244 domain-containing protein</fullName>
    </recommendedName>
</protein>
<gene>
    <name evidence="2" type="ORF">ACBP88_02080</name>
</gene>
<comment type="caution">
    <text evidence="2">The sequence shown here is derived from an EMBL/GenBank/DDBJ whole genome shotgun (WGS) entry which is preliminary data.</text>
</comment>
<keyword evidence="3" id="KW-1185">Reference proteome</keyword>
<accession>A0ABV4IBG7</accession>
<evidence type="ECO:0000313" key="2">
    <source>
        <dbReference type="EMBL" id="MEZ2738254.1"/>
    </source>
</evidence>
<reference evidence="2 3" key="1">
    <citation type="submission" date="2024-08" db="EMBL/GenBank/DDBJ databases">
        <authorList>
            <person name="Feng Z."/>
            <person name="Ronholm J."/>
        </authorList>
    </citation>
    <scope>NUCLEOTIDE SEQUENCE [LARGE SCALE GENOMIC DNA]</scope>
    <source>
        <strain evidence="2 3">4-AB0-8</strain>
    </source>
</reference>
<keyword evidence="1" id="KW-1133">Transmembrane helix</keyword>
<evidence type="ECO:0000313" key="3">
    <source>
        <dbReference type="Proteomes" id="UP001567350"/>
    </source>
</evidence>